<feature type="compositionally biased region" description="Basic and acidic residues" evidence="1">
    <location>
        <begin position="42"/>
        <end position="51"/>
    </location>
</feature>
<dbReference type="EMBL" id="FOGI01000007">
    <property type="protein sequence ID" value="SES09707.1"/>
    <property type="molecule type" value="Genomic_DNA"/>
</dbReference>
<feature type="region of interest" description="Disordered" evidence="1">
    <location>
        <begin position="42"/>
        <end position="76"/>
    </location>
</feature>
<accession>A0A1H9UKR0</accession>
<protein>
    <submittedName>
        <fullName evidence="3">Transcriptional regulator, contains XRE-family HTH domain</fullName>
    </submittedName>
</protein>
<feature type="region of interest" description="Disordered" evidence="1">
    <location>
        <begin position="147"/>
        <end position="174"/>
    </location>
</feature>
<dbReference type="SMART" id="SM00530">
    <property type="entry name" value="HTH_XRE"/>
    <property type="match status" value="1"/>
</dbReference>
<feature type="compositionally biased region" description="Basic residues" evidence="1">
    <location>
        <begin position="165"/>
        <end position="174"/>
    </location>
</feature>
<feature type="compositionally biased region" description="Basic and acidic residues" evidence="1">
    <location>
        <begin position="65"/>
        <end position="76"/>
    </location>
</feature>
<proteinExistence type="predicted"/>
<evidence type="ECO:0000313" key="3">
    <source>
        <dbReference type="EMBL" id="SES09707.1"/>
    </source>
</evidence>
<evidence type="ECO:0000256" key="1">
    <source>
        <dbReference type="SAM" id="MobiDB-lite"/>
    </source>
</evidence>
<dbReference type="InterPro" id="IPR010982">
    <property type="entry name" value="Lambda_DNA-bd_dom_sf"/>
</dbReference>
<dbReference type="Proteomes" id="UP000199051">
    <property type="component" value="Unassembled WGS sequence"/>
</dbReference>
<keyword evidence="4" id="KW-1185">Reference proteome</keyword>
<dbReference type="AlphaFoldDB" id="A0A1H9UKR0"/>
<reference evidence="4" key="1">
    <citation type="submission" date="2016-10" db="EMBL/GenBank/DDBJ databases">
        <authorList>
            <person name="Varghese N."/>
            <person name="Submissions S."/>
        </authorList>
    </citation>
    <scope>NUCLEOTIDE SEQUENCE [LARGE SCALE GENOMIC DNA]</scope>
    <source>
        <strain evidence="4">DSM 44260</strain>
    </source>
</reference>
<dbReference type="PROSITE" id="PS50943">
    <property type="entry name" value="HTH_CROC1"/>
    <property type="match status" value="1"/>
</dbReference>
<name>A0A1H9UKR0_9PSEU</name>
<dbReference type="InterPro" id="IPR001387">
    <property type="entry name" value="Cro/C1-type_HTH"/>
</dbReference>
<organism evidence="3 4">
    <name type="scientific">Actinokineospora terrae</name>
    <dbReference type="NCBI Taxonomy" id="155974"/>
    <lineage>
        <taxon>Bacteria</taxon>
        <taxon>Bacillati</taxon>
        <taxon>Actinomycetota</taxon>
        <taxon>Actinomycetes</taxon>
        <taxon>Pseudonocardiales</taxon>
        <taxon>Pseudonocardiaceae</taxon>
        <taxon>Actinokineospora</taxon>
    </lineage>
</organism>
<feature type="domain" description="HTH cro/C1-type" evidence="2">
    <location>
        <begin position="35"/>
        <end position="95"/>
    </location>
</feature>
<dbReference type="Gene3D" id="1.10.260.40">
    <property type="entry name" value="lambda repressor-like DNA-binding domains"/>
    <property type="match status" value="1"/>
</dbReference>
<evidence type="ECO:0000259" key="2">
    <source>
        <dbReference type="PROSITE" id="PS50943"/>
    </source>
</evidence>
<dbReference type="SUPFAM" id="SSF47413">
    <property type="entry name" value="lambda repressor-like DNA-binding domains"/>
    <property type="match status" value="1"/>
</dbReference>
<gene>
    <name evidence="3" type="ORF">SAMN04487818_107293</name>
</gene>
<dbReference type="Pfam" id="PF13560">
    <property type="entry name" value="HTH_31"/>
    <property type="match status" value="1"/>
</dbReference>
<evidence type="ECO:0000313" key="4">
    <source>
        <dbReference type="Proteomes" id="UP000199051"/>
    </source>
</evidence>
<sequence length="174" mass="19504">MGVSLSSWRLACGIICAMTGRDGEDTNSWPLGELLRRARDDKGWSQEDAAQKARFSRTSWQQLESGRRADRKPFRPKADTVINAALAVDIEPSEALRLANLDPTKYEPARAGRPTATVTEVRELVMRLTEEQRQAVVNLIRSFTEPIPSTSPTTAEAYRHNNVLPHKKRGKGDY</sequence>
<dbReference type="CDD" id="cd00093">
    <property type="entry name" value="HTH_XRE"/>
    <property type="match status" value="1"/>
</dbReference>
<dbReference type="GO" id="GO:0003677">
    <property type="term" value="F:DNA binding"/>
    <property type="evidence" value="ECO:0007669"/>
    <property type="project" value="InterPro"/>
</dbReference>